<dbReference type="EMBL" id="SIUB01000002">
    <property type="protein sequence ID" value="TBN54145.1"/>
    <property type="molecule type" value="Genomic_DNA"/>
</dbReference>
<dbReference type="InterPro" id="IPR050445">
    <property type="entry name" value="Bact_polysacc_biosynth/exp"/>
</dbReference>
<name>A0A4Q9GM13_9HYPH</name>
<dbReference type="InterPro" id="IPR003856">
    <property type="entry name" value="LPS_length_determ_N"/>
</dbReference>
<feature type="region of interest" description="Disordered" evidence="7">
    <location>
        <begin position="486"/>
        <end position="508"/>
    </location>
</feature>
<dbReference type="GO" id="GO:0005886">
    <property type="term" value="C:plasma membrane"/>
    <property type="evidence" value="ECO:0007669"/>
    <property type="project" value="UniProtKB-SubCell"/>
</dbReference>
<feature type="transmembrane region" description="Helical" evidence="8">
    <location>
        <begin position="34"/>
        <end position="57"/>
    </location>
</feature>
<evidence type="ECO:0000256" key="7">
    <source>
        <dbReference type="SAM" id="MobiDB-lite"/>
    </source>
</evidence>
<gene>
    <name evidence="10" type="ORF">EYR15_04625</name>
</gene>
<evidence type="ECO:0000256" key="5">
    <source>
        <dbReference type="ARBA" id="ARBA00023136"/>
    </source>
</evidence>
<feature type="domain" description="Polysaccharide chain length determinant N-terminal" evidence="9">
    <location>
        <begin position="18"/>
        <end position="109"/>
    </location>
</feature>
<organism evidence="10 11">
    <name type="scientific">Hansschlegelia quercus</name>
    <dbReference type="NCBI Taxonomy" id="2528245"/>
    <lineage>
        <taxon>Bacteria</taxon>
        <taxon>Pseudomonadati</taxon>
        <taxon>Pseudomonadota</taxon>
        <taxon>Alphaproteobacteria</taxon>
        <taxon>Hyphomicrobiales</taxon>
        <taxon>Methylopilaceae</taxon>
        <taxon>Hansschlegelia</taxon>
    </lineage>
</organism>
<evidence type="ECO:0000256" key="6">
    <source>
        <dbReference type="SAM" id="Coils"/>
    </source>
</evidence>
<keyword evidence="4 8" id="KW-1133">Transmembrane helix</keyword>
<keyword evidence="11" id="KW-1185">Reference proteome</keyword>
<dbReference type="OrthoDB" id="7786248at2"/>
<reference evidence="10 11" key="1">
    <citation type="submission" date="2019-02" db="EMBL/GenBank/DDBJ databases">
        <title>Hansschlegelia quercus sp. nov., a novel methylotrophic bacterium from buds of oak (Quercus robur L.).</title>
        <authorList>
            <person name="Agafonova N.V."/>
            <person name="Kaparullina E.N."/>
            <person name="Grouzdev D.S."/>
            <person name="Doronina N.V."/>
        </authorList>
    </citation>
    <scope>NUCLEOTIDE SEQUENCE [LARGE SCALE GENOMIC DNA]</scope>
    <source>
        <strain evidence="10 11">Dub</strain>
    </source>
</reference>
<sequence length="857" mass="89982">MAPRNHHREEDDRPAQGEIDLRVLGRGMWRRKRWILLPTLLVAIAAVLFVQLTAPYYRSSALVLIENREGGAPRAGGEAAAPLPDEQAVASQVQLIQSRDLVRTVVKNLNLSSDPEFAESHESLFSKLLRLTGLAGPRKDLPFNERVVDKVAGGLSVYPVVGTRVVGVEFAARDADLAAKVVNGFIDAYLAIQRDAKRESNRQASQYLGEEIANLRDRVSVAEGRVEAFRAEAGLLVGTNNTTVAAQQLGDTTIQLSTARTQQAEAQAKAEMIRSVMRQGRPAEALEIANSELVRALSQQRSQLAAQIASEGRTLLPQHPRMRELSAQMAGLDQQIRIEAANFARAFENDARTAGARVEALTKQLELLKKSASAANGQDVELRALEREARSQRDLLEQMLTRYREATARDNPEALLADARVISRGAAATEPYFPKKGPTVLLATLGAFVLSLFAAAVAEIFGGGSIRRYDDGDVAPPVAVAVAQRHEPVQPAPAAPQQPDRAPVGREREIDRSVAPAAAFATGLATAAVLKPSETSTETAPADPEPVAEPSVAETTSESVVVAPDRPAPTELAETAVEADREPSGEEPVVLASDPSSPVSEEETASDDSSEPVKATEEEAVDASAPPMSAAATGIIAAAAAEAATSSGAPDNIEHSVDMECVDATLVSALARQLASMPSGPGALRIVMTGAAEGLETRGVASELASTISSFGRRVIAVDVGGGLGQGALTGLAELLTGEATFAQAIHRDPGSRVHLVPRGDQSFASLDASAQGRLGVVLEALALTYDFVILTAPSGAGRADLFASHCAAAVLISNAGASDFVTVDAHERLRGAGVEDVVVLLVNDGGGSPNDKSLAA</sequence>
<proteinExistence type="predicted"/>
<keyword evidence="6" id="KW-0175">Coiled coil</keyword>
<keyword evidence="2" id="KW-1003">Cell membrane</keyword>
<dbReference type="Gene3D" id="3.40.50.300">
    <property type="entry name" value="P-loop containing nucleotide triphosphate hydrolases"/>
    <property type="match status" value="1"/>
</dbReference>
<evidence type="ECO:0000256" key="1">
    <source>
        <dbReference type="ARBA" id="ARBA00004651"/>
    </source>
</evidence>
<feature type="compositionally biased region" description="Low complexity" evidence="7">
    <location>
        <begin position="548"/>
        <end position="563"/>
    </location>
</feature>
<accession>A0A4Q9GM13</accession>
<dbReference type="SUPFAM" id="SSF52540">
    <property type="entry name" value="P-loop containing nucleoside triphosphate hydrolases"/>
    <property type="match status" value="1"/>
</dbReference>
<evidence type="ECO:0000256" key="3">
    <source>
        <dbReference type="ARBA" id="ARBA00022692"/>
    </source>
</evidence>
<evidence type="ECO:0000313" key="11">
    <source>
        <dbReference type="Proteomes" id="UP000291613"/>
    </source>
</evidence>
<protein>
    <recommendedName>
        <fullName evidence="9">Polysaccharide chain length determinant N-terminal domain-containing protein</fullName>
    </recommendedName>
</protein>
<dbReference type="InterPro" id="IPR027417">
    <property type="entry name" value="P-loop_NTPase"/>
</dbReference>
<dbReference type="GO" id="GO:0004713">
    <property type="term" value="F:protein tyrosine kinase activity"/>
    <property type="evidence" value="ECO:0007669"/>
    <property type="project" value="TreeGrafter"/>
</dbReference>
<dbReference type="PANTHER" id="PTHR32309:SF13">
    <property type="entry name" value="FERRIC ENTEROBACTIN TRANSPORT PROTEIN FEPE"/>
    <property type="match status" value="1"/>
</dbReference>
<dbReference type="Pfam" id="PF02706">
    <property type="entry name" value="Wzz"/>
    <property type="match status" value="1"/>
</dbReference>
<feature type="region of interest" description="Disordered" evidence="7">
    <location>
        <begin position="529"/>
        <end position="627"/>
    </location>
</feature>
<evidence type="ECO:0000256" key="4">
    <source>
        <dbReference type="ARBA" id="ARBA00022989"/>
    </source>
</evidence>
<evidence type="ECO:0000313" key="10">
    <source>
        <dbReference type="EMBL" id="TBN54145.1"/>
    </source>
</evidence>
<keyword evidence="5 8" id="KW-0472">Membrane</keyword>
<evidence type="ECO:0000256" key="8">
    <source>
        <dbReference type="SAM" id="Phobius"/>
    </source>
</evidence>
<feature type="coiled-coil region" evidence="6">
    <location>
        <begin position="358"/>
        <end position="406"/>
    </location>
</feature>
<evidence type="ECO:0000259" key="9">
    <source>
        <dbReference type="Pfam" id="PF02706"/>
    </source>
</evidence>
<comment type="subcellular location">
    <subcellularLocation>
        <location evidence="1">Cell membrane</location>
        <topology evidence="1">Multi-pass membrane protein</topology>
    </subcellularLocation>
</comment>
<dbReference type="RefSeq" id="WP_131001738.1">
    <property type="nucleotide sequence ID" value="NZ_JBHSZR010000005.1"/>
</dbReference>
<comment type="caution">
    <text evidence="10">The sequence shown here is derived from an EMBL/GenBank/DDBJ whole genome shotgun (WGS) entry which is preliminary data.</text>
</comment>
<keyword evidence="3 8" id="KW-0812">Transmembrane</keyword>
<feature type="compositionally biased region" description="Acidic residues" evidence="7">
    <location>
        <begin position="600"/>
        <end position="610"/>
    </location>
</feature>
<dbReference type="PANTHER" id="PTHR32309">
    <property type="entry name" value="TYROSINE-PROTEIN KINASE"/>
    <property type="match status" value="1"/>
</dbReference>
<dbReference type="AlphaFoldDB" id="A0A4Q9GM13"/>
<dbReference type="Proteomes" id="UP000291613">
    <property type="component" value="Unassembled WGS sequence"/>
</dbReference>
<evidence type="ECO:0000256" key="2">
    <source>
        <dbReference type="ARBA" id="ARBA00022475"/>
    </source>
</evidence>